<dbReference type="Pfam" id="PF01741">
    <property type="entry name" value="MscL"/>
    <property type="match status" value="1"/>
</dbReference>
<reference evidence="11 12" key="1">
    <citation type="submission" date="2020-04" db="EMBL/GenBank/DDBJ databases">
        <title>Ramlibacter sp. G-1-2-2 isolated from soil.</title>
        <authorList>
            <person name="Dahal R.H."/>
        </authorList>
    </citation>
    <scope>NUCLEOTIDE SEQUENCE [LARGE SCALE GENOMIC DNA]</scope>
    <source>
        <strain evidence="11 12">G-1-2-2</strain>
    </source>
</reference>
<protein>
    <recommendedName>
        <fullName evidence="10">Large-conductance mechanosensitive channel</fullName>
    </recommendedName>
</protein>
<dbReference type="AlphaFoldDB" id="A0A848HJ18"/>
<keyword evidence="10" id="KW-0997">Cell inner membrane</keyword>
<keyword evidence="7 10" id="KW-0406">Ion transport</keyword>
<gene>
    <name evidence="10 11" type="primary">mscL</name>
    <name evidence="11" type="ORF">HHL11_28520</name>
</gene>
<dbReference type="PRINTS" id="PR01264">
    <property type="entry name" value="MECHCHANNEL"/>
</dbReference>
<evidence type="ECO:0000256" key="10">
    <source>
        <dbReference type="HAMAP-Rule" id="MF_00115"/>
    </source>
</evidence>
<dbReference type="RefSeq" id="WP_169422315.1">
    <property type="nucleotide sequence ID" value="NZ_JABBFX010000003.1"/>
</dbReference>
<dbReference type="PANTHER" id="PTHR30266:SF2">
    <property type="entry name" value="LARGE-CONDUCTANCE MECHANOSENSITIVE CHANNEL"/>
    <property type="match status" value="1"/>
</dbReference>
<evidence type="ECO:0000256" key="4">
    <source>
        <dbReference type="ARBA" id="ARBA00022475"/>
    </source>
</evidence>
<name>A0A848HJ18_9BURK</name>
<comment type="subunit">
    <text evidence="10">Homopentamer.</text>
</comment>
<evidence type="ECO:0000256" key="3">
    <source>
        <dbReference type="ARBA" id="ARBA00022448"/>
    </source>
</evidence>
<dbReference type="GO" id="GO:0008381">
    <property type="term" value="F:mechanosensitive monoatomic ion channel activity"/>
    <property type="evidence" value="ECO:0007669"/>
    <property type="project" value="UniProtKB-UniRule"/>
</dbReference>
<evidence type="ECO:0000256" key="7">
    <source>
        <dbReference type="ARBA" id="ARBA00023065"/>
    </source>
</evidence>
<comment type="similarity">
    <text evidence="2 10">Belongs to the MscL family.</text>
</comment>
<evidence type="ECO:0000256" key="6">
    <source>
        <dbReference type="ARBA" id="ARBA00022989"/>
    </source>
</evidence>
<evidence type="ECO:0000256" key="9">
    <source>
        <dbReference type="ARBA" id="ARBA00023303"/>
    </source>
</evidence>
<dbReference type="NCBIfam" id="NF001843">
    <property type="entry name" value="PRK00567.1-4"/>
    <property type="match status" value="1"/>
</dbReference>
<keyword evidence="9 10" id="KW-0407">Ion channel</keyword>
<evidence type="ECO:0000256" key="8">
    <source>
        <dbReference type="ARBA" id="ARBA00023136"/>
    </source>
</evidence>
<comment type="caution">
    <text evidence="11">The sequence shown here is derived from an EMBL/GenBank/DDBJ whole genome shotgun (WGS) entry which is preliminary data.</text>
</comment>
<feature type="transmembrane region" description="Helical" evidence="10">
    <location>
        <begin position="80"/>
        <end position="104"/>
    </location>
</feature>
<keyword evidence="5 10" id="KW-0812">Transmembrane</keyword>
<proteinExistence type="inferred from homology"/>
<evidence type="ECO:0000256" key="2">
    <source>
        <dbReference type="ARBA" id="ARBA00007254"/>
    </source>
</evidence>
<dbReference type="InterPro" id="IPR037673">
    <property type="entry name" value="MSC/AndL"/>
</dbReference>
<dbReference type="PANTHER" id="PTHR30266">
    <property type="entry name" value="MECHANOSENSITIVE CHANNEL MSCL"/>
    <property type="match status" value="1"/>
</dbReference>
<feature type="transmembrane region" description="Helical" evidence="10">
    <location>
        <begin position="12"/>
        <end position="31"/>
    </location>
</feature>
<accession>A0A848HJ18</accession>
<evidence type="ECO:0000256" key="5">
    <source>
        <dbReference type="ARBA" id="ARBA00022692"/>
    </source>
</evidence>
<keyword evidence="8 10" id="KW-0472">Membrane</keyword>
<dbReference type="NCBIfam" id="TIGR00220">
    <property type="entry name" value="mscL"/>
    <property type="match status" value="1"/>
</dbReference>
<dbReference type="InterPro" id="IPR036019">
    <property type="entry name" value="MscL_channel"/>
</dbReference>
<sequence>MLNEFREFAIKGNVVDLAVGVIIGGAFGKIVDSLVNDIVMPTIGAIIGRLDFSSHFIALHEAPPGTPMTLDALRKAGVPVLAWGQFVTVAVNFLILAFVIFLLVQQINRLRRLHQQEPTPAPAAEPAPPPEDILLLREIRDELKKA</sequence>
<keyword evidence="4 10" id="KW-1003">Cell membrane</keyword>
<dbReference type="InterPro" id="IPR001185">
    <property type="entry name" value="MS_channel"/>
</dbReference>
<dbReference type="EMBL" id="JABBFX010000003">
    <property type="protein sequence ID" value="NML47728.1"/>
    <property type="molecule type" value="Genomic_DNA"/>
</dbReference>
<dbReference type="Gene3D" id="1.10.1200.120">
    <property type="entry name" value="Large-conductance mechanosensitive channel, MscL, domain 1"/>
    <property type="match status" value="1"/>
</dbReference>
<evidence type="ECO:0000256" key="1">
    <source>
        <dbReference type="ARBA" id="ARBA00004651"/>
    </source>
</evidence>
<keyword evidence="3 10" id="KW-0813">Transport</keyword>
<evidence type="ECO:0000313" key="11">
    <source>
        <dbReference type="EMBL" id="NML47728.1"/>
    </source>
</evidence>
<dbReference type="GO" id="GO:0005886">
    <property type="term" value="C:plasma membrane"/>
    <property type="evidence" value="ECO:0007669"/>
    <property type="project" value="UniProtKB-SubCell"/>
</dbReference>
<dbReference type="Proteomes" id="UP000541185">
    <property type="component" value="Unassembled WGS sequence"/>
</dbReference>
<organism evidence="11 12">
    <name type="scientific">Ramlibacter agri</name>
    <dbReference type="NCBI Taxonomy" id="2728837"/>
    <lineage>
        <taxon>Bacteria</taxon>
        <taxon>Pseudomonadati</taxon>
        <taxon>Pseudomonadota</taxon>
        <taxon>Betaproteobacteria</taxon>
        <taxon>Burkholderiales</taxon>
        <taxon>Comamonadaceae</taxon>
        <taxon>Ramlibacter</taxon>
    </lineage>
</organism>
<keyword evidence="12" id="KW-1185">Reference proteome</keyword>
<dbReference type="HAMAP" id="MF_00115">
    <property type="entry name" value="MscL"/>
    <property type="match status" value="1"/>
</dbReference>
<dbReference type="NCBIfam" id="NF010557">
    <property type="entry name" value="PRK13952.1"/>
    <property type="match status" value="1"/>
</dbReference>
<dbReference type="SUPFAM" id="SSF81330">
    <property type="entry name" value="Gated mechanosensitive channel"/>
    <property type="match status" value="1"/>
</dbReference>
<keyword evidence="6 10" id="KW-1133">Transmembrane helix</keyword>
<evidence type="ECO:0000313" key="12">
    <source>
        <dbReference type="Proteomes" id="UP000541185"/>
    </source>
</evidence>
<comment type="function">
    <text evidence="10">Channel that opens in response to stretch forces in the membrane lipid bilayer. May participate in the regulation of osmotic pressure changes within the cell.</text>
</comment>
<dbReference type="PROSITE" id="PS01327">
    <property type="entry name" value="MSCL"/>
    <property type="match status" value="1"/>
</dbReference>
<dbReference type="InterPro" id="IPR019823">
    <property type="entry name" value="Mechanosensitive_channel_CS"/>
</dbReference>
<comment type="subcellular location">
    <subcellularLocation>
        <location evidence="10">Cell inner membrane</location>
        <topology evidence="10">Multi-pass membrane protein</topology>
    </subcellularLocation>
    <subcellularLocation>
        <location evidence="1">Cell membrane</location>
        <topology evidence="1">Multi-pass membrane protein</topology>
    </subcellularLocation>
</comment>